<dbReference type="AlphaFoldDB" id="A0AA36CBF7"/>
<feature type="region of interest" description="Disordered" evidence="1">
    <location>
        <begin position="124"/>
        <end position="158"/>
    </location>
</feature>
<feature type="compositionally biased region" description="Basic residues" evidence="1">
    <location>
        <begin position="146"/>
        <end position="158"/>
    </location>
</feature>
<gene>
    <name evidence="2" type="ORF">MSPICULIGERA_LOCUS3978</name>
</gene>
<evidence type="ECO:0000313" key="3">
    <source>
        <dbReference type="Proteomes" id="UP001177023"/>
    </source>
</evidence>
<organism evidence="2 3">
    <name type="scientific">Mesorhabditis spiculigera</name>
    <dbReference type="NCBI Taxonomy" id="96644"/>
    <lineage>
        <taxon>Eukaryota</taxon>
        <taxon>Metazoa</taxon>
        <taxon>Ecdysozoa</taxon>
        <taxon>Nematoda</taxon>
        <taxon>Chromadorea</taxon>
        <taxon>Rhabditida</taxon>
        <taxon>Rhabditina</taxon>
        <taxon>Rhabditomorpha</taxon>
        <taxon>Rhabditoidea</taxon>
        <taxon>Rhabditidae</taxon>
        <taxon>Mesorhabditinae</taxon>
        <taxon>Mesorhabditis</taxon>
    </lineage>
</organism>
<accession>A0AA36CBF7</accession>
<feature type="non-terminal residue" evidence="2">
    <location>
        <position position="158"/>
    </location>
</feature>
<sequence length="158" mass="17512">MLTDGWILALIVDGQELVKGLAHVTPRARNDNSHCGLCGIFQEPAKLRGYGLWTHGNGTKKLCGGCRHRLDKHLPNEPCHDSFVCRSCRLCDWDGSGVAIDRSCGACLWQRAIELKIVDPTAVEGEKKGAQGKKHRRSLPVDPLKVKPKRRQLKKRAG</sequence>
<dbReference type="EMBL" id="CATQJA010001023">
    <property type="protein sequence ID" value="CAJ0565336.1"/>
    <property type="molecule type" value="Genomic_DNA"/>
</dbReference>
<evidence type="ECO:0000313" key="2">
    <source>
        <dbReference type="EMBL" id="CAJ0565336.1"/>
    </source>
</evidence>
<name>A0AA36CBF7_9BILA</name>
<evidence type="ECO:0000256" key="1">
    <source>
        <dbReference type="SAM" id="MobiDB-lite"/>
    </source>
</evidence>
<comment type="caution">
    <text evidence="2">The sequence shown here is derived from an EMBL/GenBank/DDBJ whole genome shotgun (WGS) entry which is preliminary data.</text>
</comment>
<dbReference type="Proteomes" id="UP001177023">
    <property type="component" value="Unassembled WGS sequence"/>
</dbReference>
<keyword evidence="3" id="KW-1185">Reference proteome</keyword>
<proteinExistence type="predicted"/>
<protein>
    <submittedName>
        <fullName evidence="2">Uncharacterized protein</fullName>
    </submittedName>
</protein>
<reference evidence="2" key="1">
    <citation type="submission" date="2023-06" db="EMBL/GenBank/DDBJ databases">
        <authorList>
            <person name="Delattre M."/>
        </authorList>
    </citation>
    <scope>NUCLEOTIDE SEQUENCE</scope>
    <source>
        <strain evidence="2">AF72</strain>
    </source>
</reference>